<dbReference type="PANTHER" id="PTHR42743:SF2">
    <property type="entry name" value="AMINODEOXYCHORISMATE LYASE"/>
    <property type="match status" value="1"/>
</dbReference>
<comment type="similarity">
    <text evidence="1">Belongs to the class-IV pyridoxal-phosphate-dependent aminotransferase family.</text>
</comment>
<dbReference type="GO" id="GO:0008153">
    <property type="term" value="P:4-aminobenzoate biosynthetic process"/>
    <property type="evidence" value="ECO:0007669"/>
    <property type="project" value="TreeGrafter"/>
</dbReference>
<dbReference type="Gene3D" id="3.20.10.10">
    <property type="entry name" value="D-amino Acid Aminotransferase, subunit A, domain 2"/>
    <property type="match status" value="1"/>
</dbReference>
<keyword evidence="2" id="KW-0808">Transferase</keyword>
<dbReference type="EMBL" id="QNRE01000015">
    <property type="protein sequence ID" value="RBO85222.1"/>
    <property type="molecule type" value="Genomic_DNA"/>
</dbReference>
<dbReference type="Pfam" id="PF01063">
    <property type="entry name" value="Aminotran_4"/>
    <property type="match status" value="1"/>
</dbReference>
<keyword evidence="3" id="KW-1185">Reference proteome</keyword>
<dbReference type="GO" id="GO:0008483">
    <property type="term" value="F:transaminase activity"/>
    <property type="evidence" value="ECO:0007669"/>
    <property type="project" value="UniProtKB-KW"/>
</dbReference>
<keyword evidence="2" id="KW-0456">Lyase</keyword>
<dbReference type="InterPro" id="IPR036038">
    <property type="entry name" value="Aminotransferase-like"/>
</dbReference>
<dbReference type="GO" id="GO:0008696">
    <property type="term" value="F:4-amino-4-deoxychorismate lyase activity"/>
    <property type="evidence" value="ECO:0007669"/>
    <property type="project" value="TreeGrafter"/>
</dbReference>
<dbReference type="OrthoDB" id="8912228at2"/>
<evidence type="ECO:0000313" key="2">
    <source>
        <dbReference type="EMBL" id="RBO85222.1"/>
    </source>
</evidence>
<sequence length="261" mass="28046">MDLNGSPVTAADLAPLGLVGFGHFTSMRVETGPAVRGLTLHLDRVIQDCRTVFHTELDPDRVRELLRRALTEVELPVIARVTVFDPAIELGKTGSPADPQVLITTRPATNVAPGPLRLQSAVYARDVPNVKHLGLFGAMHHRAQAQRAGFDDVVFTTPDGTVSEIATSNIAFITPEGTLVWPHADVLAGTTMRLIHQVLDEPVTTERVTLSQLGVFAGAIATNAAVGVRPVASIDDIEWKSDHPLIAAVRGEYEAIPAQRI</sequence>
<dbReference type="AlphaFoldDB" id="A0A366D5B9"/>
<dbReference type="PANTHER" id="PTHR42743">
    <property type="entry name" value="AMINO-ACID AMINOTRANSFERASE"/>
    <property type="match status" value="1"/>
</dbReference>
<name>A0A366D5B9_9NOCA</name>
<evidence type="ECO:0000313" key="3">
    <source>
        <dbReference type="Proteomes" id="UP000252586"/>
    </source>
</evidence>
<dbReference type="InterPro" id="IPR043132">
    <property type="entry name" value="BCAT-like_C"/>
</dbReference>
<reference evidence="2 3" key="1">
    <citation type="submission" date="2018-06" db="EMBL/GenBank/DDBJ databases">
        <title>Genomic Encyclopedia of Type Strains, Phase IV (KMG-IV): sequencing the most valuable type-strain genomes for metagenomic binning, comparative biology and taxonomic classification.</title>
        <authorList>
            <person name="Goeker M."/>
        </authorList>
    </citation>
    <scope>NUCLEOTIDE SEQUENCE [LARGE SCALE GENOMIC DNA]</scope>
    <source>
        <strain evidence="2 3">DSM 44599</strain>
    </source>
</reference>
<organism evidence="2 3">
    <name type="scientific">Nocardia puris</name>
    <dbReference type="NCBI Taxonomy" id="208602"/>
    <lineage>
        <taxon>Bacteria</taxon>
        <taxon>Bacillati</taxon>
        <taxon>Actinomycetota</taxon>
        <taxon>Actinomycetes</taxon>
        <taxon>Mycobacteriales</taxon>
        <taxon>Nocardiaceae</taxon>
        <taxon>Nocardia</taxon>
    </lineage>
</organism>
<comment type="caution">
    <text evidence="2">The sequence shown here is derived from an EMBL/GenBank/DDBJ whole genome shotgun (WGS) entry which is preliminary data.</text>
</comment>
<dbReference type="SUPFAM" id="SSF56752">
    <property type="entry name" value="D-aminoacid aminotransferase-like PLP-dependent enzymes"/>
    <property type="match status" value="1"/>
</dbReference>
<dbReference type="STRING" id="1210090.GCA_001613185_03126"/>
<keyword evidence="2" id="KW-0032">Aminotransferase</keyword>
<protein>
    <submittedName>
        <fullName evidence="2">Branched-subunit amino acid aminotransferase/4-amino-4-deoxychorismate lyase</fullName>
    </submittedName>
</protein>
<evidence type="ECO:0000256" key="1">
    <source>
        <dbReference type="ARBA" id="ARBA00009320"/>
    </source>
</evidence>
<dbReference type="InterPro" id="IPR001544">
    <property type="entry name" value="Aminotrans_IV"/>
</dbReference>
<accession>A0A366D5B9</accession>
<dbReference type="InterPro" id="IPR050571">
    <property type="entry name" value="Class-IV_PLP-Dep_Aminotrnsfr"/>
</dbReference>
<dbReference type="GO" id="GO:0005829">
    <property type="term" value="C:cytosol"/>
    <property type="evidence" value="ECO:0007669"/>
    <property type="project" value="TreeGrafter"/>
</dbReference>
<dbReference type="Proteomes" id="UP000252586">
    <property type="component" value="Unassembled WGS sequence"/>
</dbReference>
<gene>
    <name evidence="2" type="ORF">DFR74_11570</name>
</gene>
<dbReference type="NCBIfam" id="NF006734">
    <property type="entry name" value="PRK09266.1"/>
    <property type="match status" value="1"/>
</dbReference>
<proteinExistence type="inferred from homology"/>